<evidence type="ECO:0000313" key="2">
    <source>
        <dbReference type="Proteomes" id="UP000887013"/>
    </source>
</evidence>
<dbReference type="AlphaFoldDB" id="A0A8X6UF70"/>
<reference evidence="1" key="1">
    <citation type="submission" date="2020-08" db="EMBL/GenBank/DDBJ databases">
        <title>Multicomponent nature underlies the extraordinary mechanical properties of spider dragline silk.</title>
        <authorList>
            <person name="Kono N."/>
            <person name="Nakamura H."/>
            <person name="Mori M."/>
            <person name="Yoshida Y."/>
            <person name="Ohtoshi R."/>
            <person name="Malay A.D."/>
            <person name="Moran D.A.P."/>
            <person name="Tomita M."/>
            <person name="Numata K."/>
            <person name="Arakawa K."/>
        </authorList>
    </citation>
    <scope>NUCLEOTIDE SEQUENCE</scope>
</reference>
<dbReference type="EMBL" id="BMAW01078941">
    <property type="protein sequence ID" value="GFU13200.1"/>
    <property type="molecule type" value="Genomic_DNA"/>
</dbReference>
<comment type="caution">
    <text evidence="1">The sequence shown here is derived from an EMBL/GenBank/DDBJ whole genome shotgun (WGS) entry which is preliminary data.</text>
</comment>
<dbReference type="Proteomes" id="UP000887013">
    <property type="component" value="Unassembled WGS sequence"/>
</dbReference>
<keyword evidence="2" id="KW-1185">Reference proteome</keyword>
<evidence type="ECO:0000313" key="1">
    <source>
        <dbReference type="EMBL" id="GFU13200.1"/>
    </source>
</evidence>
<accession>A0A8X6UF70</accession>
<organism evidence="1 2">
    <name type="scientific">Nephila pilipes</name>
    <name type="common">Giant wood spider</name>
    <name type="synonym">Nephila maculata</name>
    <dbReference type="NCBI Taxonomy" id="299642"/>
    <lineage>
        <taxon>Eukaryota</taxon>
        <taxon>Metazoa</taxon>
        <taxon>Ecdysozoa</taxon>
        <taxon>Arthropoda</taxon>
        <taxon>Chelicerata</taxon>
        <taxon>Arachnida</taxon>
        <taxon>Araneae</taxon>
        <taxon>Araneomorphae</taxon>
        <taxon>Entelegynae</taxon>
        <taxon>Araneoidea</taxon>
        <taxon>Nephilidae</taxon>
        <taxon>Nephila</taxon>
    </lineage>
</organism>
<gene>
    <name evidence="1" type="ORF">NPIL_118911</name>
</gene>
<sequence length="144" mass="15715">MMIFTVIFLTSQTYVMMTGTILSVTVCYVYKGQANLHSLHTLSCSTAIARFHNMPLPPSQPPSILPLLPSTFTKVSRTASTFLPPSATKFASVAIYLQHAYLRRLLLRQPLSCACFAAHGANFPCRALKPPTTAKLAAPALRSM</sequence>
<proteinExistence type="predicted"/>
<name>A0A8X6UF70_NEPPI</name>
<protein>
    <submittedName>
        <fullName evidence="1">Uncharacterized protein</fullName>
    </submittedName>
</protein>